<dbReference type="InterPro" id="IPR027267">
    <property type="entry name" value="AH/BAR_dom_sf"/>
</dbReference>
<evidence type="ECO:0000256" key="3">
    <source>
        <dbReference type="ARBA" id="ARBA00022833"/>
    </source>
</evidence>
<dbReference type="GO" id="GO:0046872">
    <property type="term" value="F:metal ion binding"/>
    <property type="evidence" value="ECO:0007669"/>
    <property type="project" value="UniProtKB-KW"/>
</dbReference>
<proteinExistence type="predicted"/>
<feature type="domain" description="F-BAR" evidence="10">
    <location>
        <begin position="5"/>
        <end position="273"/>
    </location>
</feature>
<evidence type="ECO:0000256" key="6">
    <source>
        <dbReference type="PROSITE-ProRule" id="PRU01077"/>
    </source>
</evidence>
<organism evidence="11 12">
    <name type="scientific">Schizopora paradoxa</name>
    <dbReference type="NCBI Taxonomy" id="27342"/>
    <lineage>
        <taxon>Eukaryota</taxon>
        <taxon>Fungi</taxon>
        <taxon>Dikarya</taxon>
        <taxon>Basidiomycota</taxon>
        <taxon>Agaricomycotina</taxon>
        <taxon>Agaricomycetes</taxon>
        <taxon>Hymenochaetales</taxon>
        <taxon>Schizoporaceae</taxon>
        <taxon>Schizopora</taxon>
    </lineage>
</organism>
<evidence type="ECO:0000259" key="9">
    <source>
        <dbReference type="PROSITE" id="PS50081"/>
    </source>
</evidence>
<feature type="domain" description="SH3" evidence="8">
    <location>
        <begin position="500"/>
        <end position="561"/>
    </location>
</feature>
<sequence length="654" mass="71818">MASGKSFGENLPDQVDRIANLSESQLGLLSDIRDVYKERAALEKDYATKMALLAKKASDRKNKRMASLVVGDDPATAWGEDTIRQSTLDNAYTQLINSLDSTAQDHSTLSDLLISQVADSTKVLEKKHEDMRKKQLQFYQKALSDRDKVYAERLKYDEECLEVESYRQKQDRSQDDKHANRAAKQLEQQQVDMQNRKNNYLIAIAVANKRKSRFYTEDLTVIENVQRLQSNLLKGLTTILQQAQALQTNHLTTLQSRVTATQQALESIDVVKDQDLFVTCNLRPFNVPGDWGFEPCSGYYDTGEMSVEQAPKIVLQNKLSKCRNQLQEASTMITSKSKEVEQLSKIVDAYTSDPMLGDVDDVTNNYLDYRHELSSLQCTETGLKAEIDVISIALEGDEGSQNPHDFKSASFSIPTTCGYCRSSIWGLSKQGKTCKSCGLSVHAKCELKVPADCGIPGGGGAKGAKLSHSPSTASSLSARGSIRSVSIGRKSPLPQQSEVPPTKSARVLFTFTPTSAFELGVQEGDVVQIVEPDDGSGWIKVGNNRGASGLVPATYIEVKDEGSPVSSIASSPTAKTYGSGVYVRGLYTYQARGPDELSLSEGEMLELSSGPSGGKKYSDEWWEGFDTNGKKGIFPSNYVSALPARSLHHQFISA</sequence>
<evidence type="ECO:0000259" key="10">
    <source>
        <dbReference type="PROSITE" id="PS51741"/>
    </source>
</evidence>
<evidence type="ECO:0008006" key="13">
    <source>
        <dbReference type="Google" id="ProtNLM"/>
    </source>
</evidence>
<dbReference type="InterPro" id="IPR002219">
    <property type="entry name" value="PKC_DAG/PE"/>
</dbReference>
<dbReference type="Gene3D" id="1.20.1270.60">
    <property type="entry name" value="Arfaptin homology (AH) domain/BAR domain"/>
    <property type="match status" value="1"/>
</dbReference>
<dbReference type="Pfam" id="PF00130">
    <property type="entry name" value="C1_1"/>
    <property type="match status" value="1"/>
</dbReference>
<dbReference type="PANTHER" id="PTHR15735">
    <property type="entry name" value="FCH AND DOUBLE SH3 DOMAINS PROTEIN"/>
    <property type="match status" value="1"/>
</dbReference>
<dbReference type="AlphaFoldDB" id="A0A0H2RHT7"/>
<dbReference type="CDD" id="cd11912">
    <property type="entry name" value="SH3_Bzz1_1"/>
    <property type="match status" value="1"/>
</dbReference>
<dbReference type="Gene3D" id="6.10.140.470">
    <property type="match status" value="1"/>
</dbReference>
<dbReference type="SUPFAM" id="SSF103657">
    <property type="entry name" value="BAR/IMD domain-like"/>
    <property type="match status" value="1"/>
</dbReference>
<evidence type="ECO:0000256" key="7">
    <source>
        <dbReference type="SAM" id="MobiDB-lite"/>
    </source>
</evidence>
<feature type="compositionally biased region" description="Low complexity" evidence="7">
    <location>
        <begin position="463"/>
        <end position="479"/>
    </location>
</feature>
<dbReference type="SMART" id="SM00055">
    <property type="entry name" value="FCH"/>
    <property type="match status" value="1"/>
</dbReference>
<dbReference type="Gene3D" id="2.30.30.40">
    <property type="entry name" value="SH3 Domains"/>
    <property type="match status" value="2"/>
</dbReference>
<accession>A0A0H2RHT7</accession>
<dbReference type="SUPFAM" id="SSF50044">
    <property type="entry name" value="SH3-domain"/>
    <property type="match status" value="2"/>
</dbReference>
<dbReference type="PROSITE" id="PS50081">
    <property type="entry name" value="ZF_DAG_PE_2"/>
    <property type="match status" value="1"/>
</dbReference>
<keyword evidence="12" id="KW-1185">Reference proteome</keyword>
<dbReference type="CDD" id="cd00174">
    <property type="entry name" value="SH3"/>
    <property type="match status" value="1"/>
</dbReference>
<reference evidence="11 12" key="1">
    <citation type="submission" date="2015-04" db="EMBL/GenBank/DDBJ databases">
        <title>Complete genome sequence of Schizopora paradoxa KUC8140, a cosmopolitan wood degrader in East Asia.</title>
        <authorList>
            <consortium name="DOE Joint Genome Institute"/>
            <person name="Min B."/>
            <person name="Park H."/>
            <person name="Jang Y."/>
            <person name="Kim J.-J."/>
            <person name="Kim K.H."/>
            <person name="Pangilinan J."/>
            <person name="Lipzen A."/>
            <person name="Riley R."/>
            <person name="Grigoriev I.V."/>
            <person name="Spatafora J.W."/>
            <person name="Choi I.-G."/>
        </authorList>
    </citation>
    <scope>NUCLEOTIDE SEQUENCE [LARGE SCALE GENOMIC DNA]</scope>
    <source>
        <strain evidence="11 12">KUC8140</strain>
    </source>
</reference>
<dbReference type="PRINTS" id="PR00008">
    <property type="entry name" value="DAGPEDOMAIN"/>
</dbReference>
<dbReference type="Gene3D" id="3.30.60.20">
    <property type="match status" value="1"/>
</dbReference>
<evidence type="ECO:0000313" key="11">
    <source>
        <dbReference type="EMBL" id="KLO11490.1"/>
    </source>
</evidence>
<evidence type="ECO:0000313" key="12">
    <source>
        <dbReference type="Proteomes" id="UP000053477"/>
    </source>
</evidence>
<dbReference type="SMART" id="SM00109">
    <property type="entry name" value="C1"/>
    <property type="match status" value="1"/>
</dbReference>
<keyword evidence="2" id="KW-0479">Metal-binding</keyword>
<evidence type="ECO:0000256" key="2">
    <source>
        <dbReference type="ARBA" id="ARBA00022723"/>
    </source>
</evidence>
<dbReference type="Pfam" id="PF00611">
    <property type="entry name" value="FCH"/>
    <property type="match status" value="1"/>
</dbReference>
<dbReference type="InterPro" id="IPR036028">
    <property type="entry name" value="SH3-like_dom_sf"/>
</dbReference>
<feature type="region of interest" description="Disordered" evidence="7">
    <location>
        <begin position="460"/>
        <end position="479"/>
    </location>
</feature>
<dbReference type="SMART" id="SM00326">
    <property type="entry name" value="SH3"/>
    <property type="match status" value="2"/>
</dbReference>
<evidence type="ECO:0000256" key="5">
    <source>
        <dbReference type="PROSITE-ProRule" id="PRU00192"/>
    </source>
</evidence>
<dbReference type="Pfam" id="PF14604">
    <property type="entry name" value="SH3_9"/>
    <property type="match status" value="2"/>
</dbReference>
<dbReference type="GO" id="GO:0030036">
    <property type="term" value="P:actin cytoskeleton organization"/>
    <property type="evidence" value="ECO:0007669"/>
    <property type="project" value="UniProtKB-ARBA"/>
</dbReference>
<dbReference type="InterPro" id="IPR046349">
    <property type="entry name" value="C1-like_sf"/>
</dbReference>
<dbReference type="FunCoup" id="A0A0H2RHT7">
    <property type="interactions" value="102"/>
</dbReference>
<dbReference type="CDD" id="cd20824">
    <property type="entry name" value="C1_SpBZZ1-like"/>
    <property type="match status" value="1"/>
</dbReference>
<dbReference type="STRING" id="27342.A0A0H2RHT7"/>
<dbReference type="OrthoDB" id="8783038at2759"/>
<dbReference type="PRINTS" id="PR00452">
    <property type="entry name" value="SH3DOMAIN"/>
</dbReference>
<keyword evidence="1 5" id="KW-0728">SH3 domain</keyword>
<evidence type="ECO:0000259" key="8">
    <source>
        <dbReference type="PROSITE" id="PS50002"/>
    </source>
</evidence>
<dbReference type="PROSITE" id="PS51741">
    <property type="entry name" value="F_BAR"/>
    <property type="match status" value="1"/>
</dbReference>
<dbReference type="InParanoid" id="A0A0H2RHT7"/>
<evidence type="ECO:0000256" key="1">
    <source>
        <dbReference type="ARBA" id="ARBA00022443"/>
    </source>
</evidence>
<dbReference type="Proteomes" id="UP000053477">
    <property type="component" value="Unassembled WGS sequence"/>
</dbReference>
<dbReference type="InterPro" id="IPR031160">
    <property type="entry name" value="F_BAR_dom"/>
</dbReference>
<dbReference type="GO" id="GO:0030864">
    <property type="term" value="C:cortical actin cytoskeleton"/>
    <property type="evidence" value="ECO:0007669"/>
    <property type="project" value="UniProtKB-ARBA"/>
</dbReference>
<dbReference type="PROSITE" id="PS50002">
    <property type="entry name" value="SH3"/>
    <property type="match status" value="2"/>
</dbReference>
<dbReference type="Pfam" id="PF25610">
    <property type="entry name" value="HR1_TOCA"/>
    <property type="match status" value="1"/>
</dbReference>
<dbReference type="InterPro" id="IPR020454">
    <property type="entry name" value="DAG/PE-bd"/>
</dbReference>
<dbReference type="InterPro" id="IPR001452">
    <property type="entry name" value="SH3_domain"/>
</dbReference>
<dbReference type="PANTHER" id="PTHR15735:SF21">
    <property type="entry name" value="PROTEIN NERVOUS WRECK"/>
    <property type="match status" value="1"/>
</dbReference>
<feature type="domain" description="SH3" evidence="8">
    <location>
        <begin position="578"/>
        <end position="644"/>
    </location>
</feature>
<dbReference type="EMBL" id="KQ085999">
    <property type="protein sequence ID" value="KLO11490.1"/>
    <property type="molecule type" value="Genomic_DNA"/>
</dbReference>
<evidence type="ECO:0000256" key="4">
    <source>
        <dbReference type="ARBA" id="ARBA00023054"/>
    </source>
</evidence>
<name>A0A0H2RHT7_9AGAM</name>
<dbReference type="InterPro" id="IPR035459">
    <property type="entry name" value="Bzz1_SH3_1"/>
</dbReference>
<dbReference type="PROSITE" id="PS00479">
    <property type="entry name" value="ZF_DAG_PE_1"/>
    <property type="match status" value="1"/>
</dbReference>
<gene>
    <name evidence="11" type="ORF">SCHPADRAFT_831047</name>
</gene>
<keyword evidence="3" id="KW-0862">Zinc</keyword>
<keyword evidence="4 6" id="KW-0175">Coiled coil</keyword>
<feature type="domain" description="Phorbol-ester/DAG-type" evidence="9">
    <location>
        <begin position="403"/>
        <end position="453"/>
    </location>
</feature>
<protein>
    <recommendedName>
        <fullName evidence="13">FCH-domain-containing protein</fullName>
    </recommendedName>
</protein>
<dbReference type="SUPFAM" id="SSF57889">
    <property type="entry name" value="Cysteine-rich domain"/>
    <property type="match status" value="1"/>
</dbReference>
<dbReference type="InterPro" id="IPR057870">
    <property type="entry name" value="HR1_TOCA"/>
</dbReference>
<dbReference type="GO" id="GO:0030833">
    <property type="term" value="P:regulation of actin filament polymerization"/>
    <property type="evidence" value="ECO:0007669"/>
    <property type="project" value="TreeGrafter"/>
</dbReference>
<dbReference type="InterPro" id="IPR001060">
    <property type="entry name" value="FCH_dom"/>
</dbReference>